<dbReference type="PROSITE" id="PS50088">
    <property type="entry name" value="ANK_REPEAT"/>
    <property type="match status" value="2"/>
</dbReference>
<dbReference type="SMART" id="SM00248">
    <property type="entry name" value="ANK"/>
    <property type="match status" value="4"/>
</dbReference>
<keyword evidence="2 3" id="KW-0040">ANK repeat</keyword>
<evidence type="ECO:0000256" key="3">
    <source>
        <dbReference type="PROSITE-ProRule" id="PRU00023"/>
    </source>
</evidence>
<reference evidence="5 6" key="1">
    <citation type="submission" date="2020-08" db="EMBL/GenBank/DDBJ databases">
        <title>Genomic Encyclopedia of Type Strains, Phase IV (KMG-IV): sequencing the most valuable type-strain genomes for metagenomic binning, comparative biology and taxonomic classification.</title>
        <authorList>
            <person name="Goeker M."/>
        </authorList>
    </citation>
    <scope>NUCLEOTIDE SEQUENCE [LARGE SCALE GENOMIC DNA]</scope>
    <source>
        <strain evidence="5 6">DSM 23958</strain>
    </source>
</reference>
<protein>
    <recommendedName>
        <fullName evidence="7">Ankyrin repeat domain-containing protein</fullName>
    </recommendedName>
</protein>
<dbReference type="InterPro" id="IPR036770">
    <property type="entry name" value="Ankyrin_rpt-contain_sf"/>
</dbReference>
<keyword evidence="1" id="KW-0677">Repeat</keyword>
<keyword evidence="4" id="KW-0732">Signal</keyword>
<dbReference type="SUPFAM" id="SSF48403">
    <property type="entry name" value="Ankyrin repeat"/>
    <property type="match status" value="1"/>
</dbReference>
<organism evidence="5 6">
    <name type="scientific">Inhella inkyongensis</name>
    <dbReference type="NCBI Taxonomy" id="392593"/>
    <lineage>
        <taxon>Bacteria</taxon>
        <taxon>Pseudomonadati</taxon>
        <taxon>Pseudomonadota</taxon>
        <taxon>Betaproteobacteria</taxon>
        <taxon>Burkholderiales</taxon>
        <taxon>Sphaerotilaceae</taxon>
        <taxon>Inhella</taxon>
    </lineage>
</organism>
<feature type="signal peptide" evidence="4">
    <location>
        <begin position="1"/>
        <end position="23"/>
    </location>
</feature>
<dbReference type="AlphaFoldDB" id="A0A840SAP5"/>
<keyword evidence="6" id="KW-1185">Reference proteome</keyword>
<accession>A0A840SAP5</accession>
<dbReference type="OrthoDB" id="198309at2"/>
<gene>
    <name evidence="5" type="ORF">HNQ51_002769</name>
</gene>
<dbReference type="Pfam" id="PF12796">
    <property type="entry name" value="Ank_2"/>
    <property type="match status" value="2"/>
</dbReference>
<dbReference type="PANTHER" id="PTHR24198">
    <property type="entry name" value="ANKYRIN REPEAT AND PROTEIN KINASE DOMAIN-CONTAINING PROTEIN"/>
    <property type="match status" value="1"/>
</dbReference>
<evidence type="ECO:0000313" key="6">
    <source>
        <dbReference type="Proteomes" id="UP000554837"/>
    </source>
</evidence>
<evidence type="ECO:0000256" key="1">
    <source>
        <dbReference type="ARBA" id="ARBA00022737"/>
    </source>
</evidence>
<evidence type="ECO:0000256" key="2">
    <source>
        <dbReference type="ARBA" id="ARBA00023043"/>
    </source>
</evidence>
<comment type="caution">
    <text evidence="5">The sequence shown here is derived from an EMBL/GenBank/DDBJ whole genome shotgun (WGS) entry which is preliminary data.</text>
</comment>
<evidence type="ECO:0008006" key="7">
    <source>
        <dbReference type="Google" id="ProtNLM"/>
    </source>
</evidence>
<feature type="repeat" description="ANK" evidence="3">
    <location>
        <begin position="135"/>
        <end position="167"/>
    </location>
</feature>
<dbReference type="InterPro" id="IPR002110">
    <property type="entry name" value="Ankyrin_rpt"/>
</dbReference>
<evidence type="ECO:0000256" key="4">
    <source>
        <dbReference type="SAM" id="SignalP"/>
    </source>
</evidence>
<evidence type="ECO:0000313" key="5">
    <source>
        <dbReference type="EMBL" id="MBB5205450.1"/>
    </source>
</evidence>
<dbReference type="PROSITE" id="PS50297">
    <property type="entry name" value="ANK_REP_REGION"/>
    <property type="match status" value="1"/>
</dbReference>
<dbReference type="EMBL" id="JACHHO010000004">
    <property type="protein sequence ID" value="MBB5205450.1"/>
    <property type="molecule type" value="Genomic_DNA"/>
</dbReference>
<name>A0A840SAP5_9BURK</name>
<dbReference type="Proteomes" id="UP000554837">
    <property type="component" value="Unassembled WGS sequence"/>
</dbReference>
<dbReference type="Gene3D" id="1.25.40.20">
    <property type="entry name" value="Ankyrin repeat-containing domain"/>
    <property type="match status" value="1"/>
</dbReference>
<sequence>MKRRNALANGALGVLGALGAALAVPPAWSQAWNDPVLTLFRYIDIDSGAAVAEMLRAGQDPNVRNDKGQRPLHWALMQESAKSVKALLAEPRTDVEAVNDNDERPLMIAALRGRLDWAQALVARGAAIDPQRGERRWSALHYAGSGPDNGVAKWLVEQGAELDARSTNGTTPLMMALGYGSLDTAVMLLARGANWNARNDLGFSPWDFGRRAGKAEAMRRLGLREPDTVSAKP</sequence>
<feature type="chain" id="PRO_5032297741" description="Ankyrin repeat domain-containing protein" evidence="4">
    <location>
        <begin position="24"/>
        <end position="233"/>
    </location>
</feature>
<proteinExistence type="predicted"/>
<dbReference type="PANTHER" id="PTHR24198:SF165">
    <property type="entry name" value="ANKYRIN REPEAT-CONTAINING PROTEIN-RELATED"/>
    <property type="match status" value="1"/>
</dbReference>
<dbReference type="RefSeq" id="WP_138856619.1">
    <property type="nucleotide sequence ID" value="NZ_CP040709.1"/>
</dbReference>
<feature type="repeat" description="ANK" evidence="3">
    <location>
        <begin position="168"/>
        <end position="200"/>
    </location>
</feature>